<dbReference type="InterPro" id="IPR051544">
    <property type="entry name" value="TPS_OM_transporter"/>
</dbReference>
<feature type="domain" description="Haemolysin activator HlyB C-terminal" evidence="1">
    <location>
        <begin position="200"/>
        <end position="514"/>
    </location>
</feature>
<reference evidence="2 3" key="1">
    <citation type="submission" date="2021-06" db="EMBL/GenBank/DDBJ databases">
        <title>Complete genome of Haloferula helveola possessing various polysaccharide degrading enzymes.</title>
        <authorList>
            <person name="Takami H."/>
            <person name="Huang C."/>
            <person name="Hamasaki K."/>
        </authorList>
    </citation>
    <scope>NUCLEOTIDE SEQUENCE [LARGE SCALE GENOMIC DNA]</scope>
    <source>
        <strain evidence="2 3">CN-1</strain>
    </source>
</reference>
<dbReference type="Proteomes" id="UP001374893">
    <property type="component" value="Chromosome"/>
</dbReference>
<dbReference type="Pfam" id="PF03865">
    <property type="entry name" value="ShlB"/>
    <property type="match status" value="1"/>
</dbReference>
<dbReference type="EMBL" id="AP024702">
    <property type="protein sequence ID" value="BCX48235.1"/>
    <property type="molecule type" value="Genomic_DNA"/>
</dbReference>
<proteinExistence type="predicted"/>
<accession>A0ABM7RG01</accession>
<gene>
    <name evidence="2" type="ORF">HAHE_21430</name>
</gene>
<protein>
    <submittedName>
        <fullName evidence="2">Hemolysin activation/secretion peptide</fullName>
    </submittedName>
</protein>
<evidence type="ECO:0000313" key="2">
    <source>
        <dbReference type="EMBL" id="BCX48235.1"/>
    </source>
</evidence>
<dbReference type="PANTHER" id="PTHR34597:SF3">
    <property type="entry name" value="OUTER MEMBRANE TRANSPORTER CDIB"/>
    <property type="match status" value="1"/>
</dbReference>
<dbReference type="Gene3D" id="2.40.160.50">
    <property type="entry name" value="membrane protein fhac: a member of the omp85/tpsb transporter family"/>
    <property type="match status" value="1"/>
</dbReference>
<sequence length="547" mass="59677">MAMPWAAAQDLMPRELPGTGAAVLRFEAAPDVHGWAADDSPIVLERLESLVVTGDQPGREPVTIGSVRLERMSVGGLESLAAELSEWIGRPLTEVGLDRLTEVVLRHYDDRDRPMNEIWIPPQSGEGGVLHVELVEGRVGAVAVETLRHFNSDLLGSGMRLRQGDLLRTSDMQSELDWLSRNPFRQAELFVAPGEGVSADLMIRMNERRPWRVYAGYDNSGSESVGENRYFAGFNWGNGFGLDQVIGYQFTMGDSLDVFQAHSVSWEIPVHPWRGFFRLSGAWAEVSSIDTQAGLQVNADGTSWQVGLLYGAPLPRVGDWRHEVRGGVEFKRADNFVIFGQTSLPQNEVDVVQFRGEWQGNGSLWGGRAEAKAELVASPGGITDRNNRTQFQAFRTGADPEYIYGRIEGSWVRPLPAGWSCRVHGIGQLASGALLPTEQLGLGGHQTVRGYAERVYLADSGYAISAELRTPAWSPSAGSLGRLPLQGLVFLDHGRGWRESEGAQTLTSIGIGARAALGAYGSARLDVGWGLEDGQGAEIHGGVTLWY</sequence>
<keyword evidence="3" id="KW-1185">Reference proteome</keyword>
<dbReference type="PANTHER" id="PTHR34597">
    <property type="entry name" value="SLR1661 PROTEIN"/>
    <property type="match status" value="1"/>
</dbReference>
<evidence type="ECO:0000313" key="3">
    <source>
        <dbReference type="Proteomes" id="UP001374893"/>
    </source>
</evidence>
<evidence type="ECO:0000259" key="1">
    <source>
        <dbReference type="Pfam" id="PF03865"/>
    </source>
</evidence>
<dbReference type="InterPro" id="IPR005565">
    <property type="entry name" value="Hemolysn_activator_HlyB_C"/>
</dbReference>
<name>A0ABM7RG01_9BACT</name>
<organism evidence="2 3">
    <name type="scientific">Haloferula helveola</name>
    <dbReference type="NCBI Taxonomy" id="490095"/>
    <lineage>
        <taxon>Bacteria</taxon>
        <taxon>Pseudomonadati</taxon>
        <taxon>Verrucomicrobiota</taxon>
        <taxon>Verrucomicrobiia</taxon>
        <taxon>Verrucomicrobiales</taxon>
        <taxon>Verrucomicrobiaceae</taxon>
        <taxon>Haloferula</taxon>
    </lineage>
</organism>